<accession>A0A0F9FT24</accession>
<name>A0A0F9FT24_9ZZZZ</name>
<proteinExistence type="predicted"/>
<feature type="non-terminal residue" evidence="1">
    <location>
        <position position="1"/>
    </location>
</feature>
<comment type="caution">
    <text evidence="1">The sequence shown here is derived from an EMBL/GenBank/DDBJ whole genome shotgun (WGS) entry which is preliminary data.</text>
</comment>
<evidence type="ECO:0000313" key="1">
    <source>
        <dbReference type="EMBL" id="KKL54247.1"/>
    </source>
</evidence>
<sequence length="58" mass="7138">TYDIPMNYCDLHWLLWFTADWDQDKTKEELRQERIELLESTWEDYGRPDDADSILDEL</sequence>
<dbReference type="AlphaFoldDB" id="A0A0F9FT24"/>
<dbReference type="EMBL" id="LAZR01031267">
    <property type="protein sequence ID" value="KKL54247.1"/>
    <property type="molecule type" value="Genomic_DNA"/>
</dbReference>
<organism evidence="1">
    <name type="scientific">marine sediment metagenome</name>
    <dbReference type="NCBI Taxonomy" id="412755"/>
    <lineage>
        <taxon>unclassified sequences</taxon>
        <taxon>metagenomes</taxon>
        <taxon>ecological metagenomes</taxon>
    </lineage>
</organism>
<protein>
    <submittedName>
        <fullName evidence="1">Uncharacterized protein</fullName>
    </submittedName>
</protein>
<reference evidence="1" key="1">
    <citation type="journal article" date="2015" name="Nature">
        <title>Complex archaea that bridge the gap between prokaryotes and eukaryotes.</title>
        <authorList>
            <person name="Spang A."/>
            <person name="Saw J.H."/>
            <person name="Jorgensen S.L."/>
            <person name="Zaremba-Niedzwiedzka K."/>
            <person name="Martijn J."/>
            <person name="Lind A.E."/>
            <person name="van Eijk R."/>
            <person name="Schleper C."/>
            <person name="Guy L."/>
            <person name="Ettema T.J."/>
        </authorList>
    </citation>
    <scope>NUCLEOTIDE SEQUENCE</scope>
</reference>
<gene>
    <name evidence="1" type="ORF">LCGC14_2267340</name>
</gene>